<sequence length="248" mass="28469">MRKLLLTFLVAFFLSLNLAAPLRANEIAPFENEISGPITIAGHTFVPHVLQRELIAQVHYRSYTSLVQRATKKAEKDHWPDERLRRELCELNFLFNYGIFYVYAHGSTPESVAGQRVFAALIQGNDAIELHVTRWKNAAGPLQKGFGQGLWWNKTLLGTAMTDLDLDQSFQLWIMDRETGKATKYLYEASGPTLEPQRTGRFEALYQLAFKLRHKFRVGFMHLSGHLDERLRKDLQNHLGKGEAHFTI</sequence>
<accession>A0A1T4W5Z3</accession>
<keyword evidence="3" id="KW-1185">Reference proteome</keyword>
<evidence type="ECO:0000256" key="1">
    <source>
        <dbReference type="SAM" id="SignalP"/>
    </source>
</evidence>
<keyword evidence="1" id="KW-0732">Signal</keyword>
<evidence type="ECO:0000313" key="3">
    <source>
        <dbReference type="Proteomes" id="UP000189733"/>
    </source>
</evidence>
<feature type="chain" id="PRO_5013227760" evidence="1">
    <location>
        <begin position="20"/>
        <end position="248"/>
    </location>
</feature>
<dbReference type="Proteomes" id="UP000189733">
    <property type="component" value="Unassembled WGS sequence"/>
</dbReference>
<dbReference type="STRING" id="1121442.SAMN02745702_01664"/>
<dbReference type="EMBL" id="FUYA01000005">
    <property type="protein sequence ID" value="SKA72690.1"/>
    <property type="molecule type" value="Genomic_DNA"/>
</dbReference>
<dbReference type="RefSeq" id="WP_078684958.1">
    <property type="nucleotide sequence ID" value="NZ_FUYA01000005.1"/>
</dbReference>
<feature type="signal peptide" evidence="1">
    <location>
        <begin position="1"/>
        <end position="19"/>
    </location>
</feature>
<proteinExistence type="predicted"/>
<reference evidence="2 3" key="1">
    <citation type="submission" date="2017-02" db="EMBL/GenBank/DDBJ databases">
        <authorList>
            <person name="Peterson S.W."/>
        </authorList>
    </citation>
    <scope>NUCLEOTIDE SEQUENCE [LARGE SCALE GENOMIC DNA]</scope>
    <source>
        <strain evidence="2 3">DSM 18034</strain>
    </source>
</reference>
<dbReference type="AlphaFoldDB" id="A0A1T4W5Z3"/>
<gene>
    <name evidence="2" type="ORF">SAMN02745702_01664</name>
</gene>
<name>A0A1T4W5Z3_9BACT</name>
<organism evidence="2 3">
    <name type="scientific">Desulfobaculum bizertense DSM 18034</name>
    <dbReference type="NCBI Taxonomy" id="1121442"/>
    <lineage>
        <taxon>Bacteria</taxon>
        <taxon>Pseudomonadati</taxon>
        <taxon>Thermodesulfobacteriota</taxon>
        <taxon>Desulfovibrionia</taxon>
        <taxon>Desulfovibrionales</taxon>
        <taxon>Desulfovibrionaceae</taxon>
        <taxon>Desulfobaculum</taxon>
    </lineage>
</organism>
<protein>
    <submittedName>
        <fullName evidence="2">Uncharacterized protein</fullName>
    </submittedName>
</protein>
<evidence type="ECO:0000313" key="2">
    <source>
        <dbReference type="EMBL" id="SKA72690.1"/>
    </source>
</evidence>